<feature type="region of interest" description="Disordered" evidence="1">
    <location>
        <begin position="119"/>
        <end position="236"/>
    </location>
</feature>
<organism evidence="3 4">
    <name type="scientific">Macrophomina phaseolina (strain MS6)</name>
    <name type="common">Charcoal rot fungus</name>
    <dbReference type="NCBI Taxonomy" id="1126212"/>
    <lineage>
        <taxon>Eukaryota</taxon>
        <taxon>Fungi</taxon>
        <taxon>Dikarya</taxon>
        <taxon>Ascomycota</taxon>
        <taxon>Pezizomycotina</taxon>
        <taxon>Dothideomycetes</taxon>
        <taxon>Dothideomycetes incertae sedis</taxon>
        <taxon>Botryosphaeriales</taxon>
        <taxon>Botryosphaeriaceae</taxon>
        <taxon>Macrophomina</taxon>
    </lineage>
</organism>
<keyword evidence="2" id="KW-0472">Membrane</keyword>
<dbReference type="Proteomes" id="UP000007129">
    <property type="component" value="Unassembled WGS sequence"/>
</dbReference>
<reference evidence="3 4" key="1">
    <citation type="journal article" date="2012" name="BMC Genomics">
        <title>Tools to kill: Genome of one of the most destructive plant pathogenic fungi Macrophomina phaseolina.</title>
        <authorList>
            <person name="Islam M.S."/>
            <person name="Haque M.S."/>
            <person name="Islam M.M."/>
            <person name="Emdad E.M."/>
            <person name="Halim A."/>
            <person name="Hossen Q.M.M."/>
            <person name="Hossain M.Z."/>
            <person name="Ahmed B."/>
            <person name="Rahim S."/>
            <person name="Rahman M.S."/>
            <person name="Alam M.M."/>
            <person name="Hou S."/>
            <person name="Wan X."/>
            <person name="Saito J.A."/>
            <person name="Alam M."/>
        </authorList>
    </citation>
    <scope>NUCLEOTIDE SEQUENCE [LARGE SCALE GENOMIC DNA]</scope>
    <source>
        <strain evidence="3 4">MS6</strain>
    </source>
</reference>
<feature type="compositionally biased region" description="Basic and acidic residues" evidence="1">
    <location>
        <begin position="216"/>
        <end position="228"/>
    </location>
</feature>
<evidence type="ECO:0008006" key="5">
    <source>
        <dbReference type="Google" id="ProtNLM"/>
    </source>
</evidence>
<dbReference type="InParanoid" id="K2RE23"/>
<accession>K2RE23</accession>
<comment type="caution">
    <text evidence="3">The sequence shown here is derived from an EMBL/GenBank/DDBJ whole genome shotgun (WGS) entry which is preliminary data.</text>
</comment>
<sequence>MRKRAFDRDGMAFSWWFFPFLPSNGYLEVRGSDSSLYFFSFFFYFRNGGNERVALADASIDSPALLSLLVSFSFSILLCLALFLLFLCFSHSSKSKGARWIFSAPSPLHRRPAISALPFSPPRSFPRRFRLTPRPSNAHATANSTTASHSHTEGLSWTDPHLSTPPTESSPPAVPRTAKLMPSLAVTAPGREREKKKERKQCFTRSLRNTRARNLRWRDGRQLPEKSDSGSYRAGTARRRNVGKACKGCGSALRWF</sequence>
<dbReference type="EMBL" id="AHHD01000079">
    <property type="protein sequence ID" value="EKG20781.1"/>
    <property type="molecule type" value="Genomic_DNA"/>
</dbReference>
<evidence type="ECO:0000256" key="2">
    <source>
        <dbReference type="SAM" id="Phobius"/>
    </source>
</evidence>
<name>K2RE23_MACPH</name>
<gene>
    <name evidence="3" type="ORF">MPH_01948</name>
</gene>
<dbReference type="AlphaFoldDB" id="K2RE23"/>
<keyword evidence="2" id="KW-1133">Transmembrane helix</keyword>
<feature type="transmembrane region" description="Helical" evidence="2">
    <location>
        <begin position="64"/>
        <end position="89"/>
    </location>
</feature>
<dbReference type="VEuPathDB" id="FungiDB:MPH_01948"/>
<proteinExistence type="predicted"/>
<evidence type="ECO:0000256" key="1">
    <source>
        <dbReference type="SAM" id="MobiDB-lite"/>
    </source>
</evidence>
<keyword evidence="2" id="KW-0812">Transmembrane</keyword>
<protein>
    <recommendedName>
        <fullName evidence="5">Transmembrane protein</fullName>
    </recommendedName>
</protein>
<evidence type="ECO:0000313" key="4">
    <source>
        <dbReference type="Proteomes" id="UP000007129"/>
    </source>
</evidence>
<evidence type="ECO:0000313" key="3">
    <source>
        <dbReference type="EMBL" id="EKG20781.1"/>
    </source>
</evidence>
<dbReference type="HOGENOM" id="CLU_1086150_0_0_1"/>
<feature type="compositionally biased region" description="Low complexity" evidence="1">
    <location>
        <begin position="132"/>
        <end position="149"/>
    </location>
</feature>